<name>A0ABW4MLA6_9BACI</name>
<dbReference type="EMBL" id="JBHUEK010000008">
    <property type="protein sequence ID" value="MFD1778241.1"/>
    <property type="molecule type" value="Genomic_DNA"/>
</dbReference>
<evidence type="ECO:0000256" key="1">
    <source>
        <dbReference type="SAM" id="MobiDB-lite"/>
    </source>
</evidence>
<dbReference type="Proteomes" id="UP001597227">
    <property type="component" value="Unassembled WGS sequence"/>
</dbReference>
<keyword evidence="3" id="KW-1185">Reference proteome</keyword>
<comment type="caution">
    <text evidence="2">The sequence shown here is derived from an EMBL/GenBank/DDBJ whole genome shotgun (WGS) entry which is preliminary data.</text>
</comment>
<accession>A0ABW4MLA6</accession>
<dbReference type="RefSeq" id="WP_388036148.1">
    <property type="nucleotide sequence ID" value="NZ_JBHUEK010000008.1"/>
</dbReference>
<reference evidence="3" key="1">
    <citation type="journal article" date="2019" name="Int. J. Syst. Evol. Microbiol.">
        <title>The Global Catalogue of Microorganisms (GCM) 10K type strain sequencing project: providing services to taxonomists for standard genome sequencing and annotation.</title>
        <authorList>
            <consortium name="The Broad Institute Genomics Platform"/>
            <consortium name="The Broad Institute Genome Sequencing Center for Infectious Disease"/>
            <person name="Wu L."/>
            <person name="Ma J."/>
        </authorList>
    </citation>
    <scope>NUCLEOTIDE SEQUENCE [LARGE SCALE GENOMIC DNA]</scope>
    <source>
        <strain evidence="3">CCUG 15531</strain>
    </source>
</reference>
<gene>
    <name evidence="2" type="ORF">ACFSFW_06135</name>
</gene>
<feature type="compositionally biased region" description="Basic and acidic residues" evidence="1">
    <location>
        <begin position="66"/>
        <end position="78"/>
    </location>
</feature>
<feature type="compositionally biased region" description="Acidic residues" evidence="1">
    <location>
        <begin position="54"/>
        <end position="65"/>
    </location>
</feature>
<proteinExistence type="predicted"/>
<feature type="region of interest" description="Disordered" evidence="1">
    <location>
        <begin position="35"/>
        <end position="78"/>
    </location>
</feature>
<evidence type="ECO:0000313" key="2">
    <source>
        <dbReference type="EMBL" id="MFD1778241.1"/>
    </source>
</evidence>
<protein>
    <submittedName>
        <fullName evidence="2">Uncharacterized protein</fullName>
    </submittedName>
</protein>
<sequence length="78" mass="8850">MGKKEKDKSKKYDEIRAIVREELETVLQNLSGNIQFSFNPPVEEEQTETADTTEGTEDQNPTEEQVDAKSDSTNLEKS</sequence>
<organism evidence="2 3">
    <name type="scientific">Fredinandcohnia salidurans</name>
    <dbReference type="NCBI Taxonomy" id="2595041"/>
    <lineage>
        <taxon>Bacteria</taxon>
        <taxon>Bacillati</taxon>
        <taxon>Bacillota</taxon>
        <taxon>Bacilli</taxon>
        <taxon>Bacillales</taxon>
        <taxon>Bacillaceae</taxon>
        <taxon>Fredinandcohnia</taxon>
    </lineage>
</organism>
<evidence type="ECO:0000313" key="3">
    <source>
        <dbReference type="Proteomes" id="UP001597227"/>
    </source>
</evidence>